<dbReference type="Proteomes" id="UP001152747">
    <property type="component" value="Unassembled WGS sequence"/>
</dbReference>
<reference evidence="1" key="1">
    <citation type="submission" date="2022-11" db="EMBL/GenBank/DDBJ databases">
        <authorList>
            <person name="Kikuchi T."/>
        </authorList>
    </citation>
    <scope>NUCLEOTIDE SEQUENCE</scope>
    <source>
        <strain evidence="1">PS1010</strain>
    </source>
</reference>
<comment type="caution">
    <text evidence="1">The sequence shown here is derived from an EMBL/GenBank/DDBJ whole genome shotgun (WGS) entry which is preliminary data.</text>
</comment>
<proteinExistence type="predicted"/>
<organism evidence="1 2">
    <name type="scientific">Caenorhabditis angaria</name>
    <dbReference type="NCBI Taxonomy" id="860376"/>
    <lineage>
        <taxon>Eukaryota</taxon>
        <taxon>Metazoa</taxon>
        <taxon>Ecdysozoa</taxon>
        <taxon>Nematoda</taxon>
        <taxon>Chromadorea</taxon>
        <taxon>Rhabditida</taxon>
        <taxon>Rhabditina</taxon>
        <taxon>Rhabditomorpha</taxon>
        <taxon>Rhabditoidea</taxon>
        <taxon>Rhabditidae</taxon>
        <taxon>Peloderinae</taxon>
        <taxon>Caenorhabditis</taxon>
    </lineage>
</organism>
<dbReference type="AlphaFoldDB" id="A0A9P1IPZ0"/>
<dbReference type="EMBL" id="CANHGI010000004">
    <property type="protein sequence ID" value="CAI5449853.1"/>
    <property type="molecule type" value="Genomic_DNA"/>
</dbReference>
<protein>
    <submittedName>
        <fullName evidence="1">Uncharacterized protein</fullName>
    </submittedName>
</protein>
<accession>A0A9P1IPZ0</accession>
<evidence type="ECO:0000313" key="1">
    <source>
        <dbReference type="EMBL" id="CAI5449853.1"/>
    </source>
</evidence>
<gene>
    <name evidence="1" type="ORF">CAMP_LOCUS12490</name>
</gene>
<sequence>MENEQISMLEYAHLKKCISELERQADALQRDRLSGGIEEQRTISRENIEPNFTEQSDFQSTNPEVDIYRISQEIDDEKEDICIGIISDPFGQQNETSAQFVVSCGLEDVLGFDPFVESAKGLLDLMREESENFGGRSFGQRQNSSIFF</sequence>
<evidence type="ECO:0000313" key="2">
    <source>
        <dbReference type="Proteomes" id="UP001152747"/>
    </source>
</evidence>
<keyword evidence="2" id="KW-1185">Reference proteome</keyword>
<name>A0A9P1IPZ0_9PELO</name>